<dbReference type="InterPro" id="IPR038731">
    <property type="entry name" value="RgtA/B/C-like"/>
</dbReference>
<keyword evidence="4" id="KW-0808">Transferase</keyword>
<feature type="transmembrane region" description="Helical" evidence="8">
    <location>
        <begin position="417"/>
        <end position="436"/>
    </location>
</feature>
<feature type="transmembrane region" description="Helical" evidence="8">
    <location>
        <begin position="358"/>
        <end position="379"/>
    </location>
</feature>
<evidence type="ECO:0000256" key="1">
    <source>
        <dbReference type="ARBA" id="ARBA00004651"/>
    </source>
</evidence>
<organism evidence="10 11">
    <name type="scientific">Rhodobacter calidifons</name>
    <dbReference type="NCBI Taxonomy" id="2715277"/>
    <lineage>
        <taxon>Bacteria</taxon>
        <taxon>Pseudomonadati</taxon>
        <taxon>Pseudomonadota</taxon>
        <taxon>Alphaproteobacteria</taxon>
        <taxon>Rhodobacterales</taxon>
        <taxon>Rhodobacter group</taxon>
        <taxon>Rhodobacter</taxon>
    </lineage>
</organism>
<keyword evidence="11" id="KW-1185">Reference proteome</keyword>
<sequence length="549" mass="57436">MTLALSARPAWLGATRGWLALTLFALLAFLPALTALPVVDRDEARFVQASRQMVASRDYIDIRFQDEPRHKKPVGIYWLQSAAVLASGGGPDAPLWVYRLPSLAGAVLSVLLVAVVGMPLFGRQAALLAAAVFAGGLVIGGEARIAKTDAALLATILVAQAVLARLYLRQVSGQGAGFAFWLAIAAGTLIKGPIGPMVPALTVLALVALDRRADWLRPLWSPWPIVLALAVVLPWFIAITLRSEGAFWLGSVGADLLPKITSGQEGKGAPPGSYLMLLWLTFWPATPLLLLALPTIWRARSEPATRFCLAWIVPVWLVYEAVPTKLIHYTLPAYPALALLAVAHLPEGLATASRLLRGLAAVAILPGLALGLAVAVFAITQNAMPAAMLALAGLAGAVVALVLALRSARASKPWTLAAQAALAGALLHAGLISAAARIPALWPTETAIAAASRIAQAQGCDKPILTGWGYGEPSLVWRGGQKTALYPASATAAEVVRPGACQVVVRARSGATAPIPLIPGCRPAQTATGLGLGMGRWVTLDVLDCRGWP</sequence>
<feature type="domain" description="Glycosyltransferase RgtA/B/C/D-like" evidence="9">
    <location>
        <begin position="72"/>
        <end position="236"/>
    </location>
</feature>
<dbReference type="Pfam" id="PF13231">
    <property type="entry name" value="PMT_2"/>
    <property type="match status" value="1"/>
</dbReference>
<proteinExistence type="predicted"/>
<feature type="transmembrane region" description="Helical" evidence="8">
    <location>
        <begin position="221"/>
        <end position="241"/>
    </location>
</feature>
<feature type="transmembrane region" description="Helical" evidence="8">
    <location>
        <begin position="180"/>
        <end position="209"/>
    </location>
</feature>
<name>A0ABX0G840_9RHOB</name>
<evidence type="ECO:0000256" key="4">
    <source>
        <dbReference type="ARBA" id="ARBA00022679"/>
    </source>
</evidence>
<evidence type="ECO:0000256" key="8">
    <source>
        <dbReference type="SAM" id="Phobius"/>
    </source>
</evidence>
<evidence type="ECO:0000256" key="5">
    <source>
        <dbReference type="ARBA" id="ARBA00022692"/>
    </source>
</evidence>
<evidence type="ECO:0000256" key="6">
    <source>
        <dbReference type="ARBA" id="ARBA00022989"/>
    </source>
</evidence>
<keyword evidence="3" id="KW-0328">Glycosyltransferase</keyword>
<evidence type="ECO:0000259" key="9">
    <source>
        <dbReference type="Pfam" id="PF13231"/>
    </source>
</evidence>
<keyword evidence="7 8" id="KW-0472">Membrane</keyword>
<keyword evidence="6 8" id="KW-1133">Transmembrane helix</keyword>
<feature type="transmembrane region" description="Helical" evidence="8">
    <location>
        <begin position="125"/>
        <end position="145"/>
    </location>
</feature>
<evidence type="ECO:0000256" key="3">
    <source>
        <dbReference type="ARBA" id="ARBA00022676"/>
    </source>
</evidence>
<feature type="transmembrane region" description="Helical" evidence="8">
    <location>
        <begin position="151"/>
        <end position="168"/>
    </location>
</feature>
<dbReference type="RefSeq" id="WP_166403425.1">
    <property type="nucleotide sequence ID" value="NZ_JAANHS010000008.1"/>
</dbReference>
<feature type="transmembrane region" description="Helical" evidence="8">
    <location>
        <begin position="274"/>
        <end position="297"/>
    </location>
</feature>
<reference evidence="10 11" key="1">
    <citation type="journal article" date="2022" name="Microorganisms">
        <title>Genome Sequence and Characterization of a Xanthorhodopsin-Containing, Aerobic Anoxygenic Phototrophic Rhodobacter Species, Isolated from Mesophilic Conditions at Yellowstone National Park.</title>
        <authorList>
            <person name="Kyndt J.A."/>
            <person name="Robertson S."/>
            <person name="Shoffstall I.B."/>
            <person name="Ramaley R.F."/>
            <person name="Meyer T.E."/>
        </authorList>
    </citation>
    <scope>NUCLEOTIDE SEQUENCE [LARGE SCALE GENOMIC DNA]</scope>
    <source>
        <strain evidence="10 11">M37P</strain>
    </source>
</reference>
<gene>
    <name evidence="10" type="ORF">G8O29_11660</name>
</gene>
<keyword evidence="2" id="KW-1003">Cell membrane</keyword>
<dbReference type="PANTHER" id="PTHR33908">
    <property type="entry name" value="MANNOSYLTRANSFERASE YKCB-RELATED"/>
    <property type="match status" value="1"/>
</dbReference>
<evidence type="ECO:0000256" key="7">
    <source>
        <dbReference type="ARBA" id="ARBA00023136"/>
    </source>
</evidence>
<evidence type="ECO:0000313" key="10">
    <source>
        <dbReference type="EMBL" id="NHB77394.1"/>
    </source>
</evidence>
<comment type="caution">
    <text evidence="10">The sequence shown here is derived from an EMBL/GenBank/DDBJ whole genome shotgun (WGS) entry which is preliminary data.</text>
</comment>
<keyword evidence="5 8" id="KW-0812">Transmembrane</keyword>
<evidence type="ECO:0000313" key="11">
    <source>
        <dbReference type="Proteomes" id="UP001515660"/>
    </source>
</evidence>
<comment type="subcellular location">
    <subcellularLocation>
        <location evidence="1">Cell membrane</location>
        <topology evidence="1">Multi-pass membrane protein</topology>
    </subcellularLocation>
</comment>
<evidence type="ECO:0000256" key="2">
    <source>
        <dbReference type="ARBA" id="ARBA00022475"/>
    </source>
</evidence>
<accession>A0ABX0G840</accession>
<protein>
    <submittedName>
        <fullName evidence="10">Phospholipid carrier-dependent glycosyltransferase</fullName>
    </submittedName>
</protein>
<dbReference type="Proteomes" id="UP001515660">
    <property type="component" value="Unassembled WGS sequence"/>
</dbReference>
<dbReference type="EMBL" id="JAANHS010000008">
    <property type="protein sequence ID" value="NHB77394.1"/>
    <property type="molecule type" value="Genomic_DNA"/>
</dbReference>
<dbReference type="InterPro" id="IPR050297">
    <property type="entry name" value="LipidA_mod_glycosyltrf_83"/>
</dbReference>
<feature type="transmembrane region" description="Helical" evidence="8">
    <location>
        <begin position="386"/>
        <end position="405"/>
    </location>
</feature>
<feature type="transmembrane region" description="Helical" evidence="8">
    <location>
        <begin position="96"/>
        <end position="118"/>
    </location>
</feature>
<dbReference type="PANTHER" id="PTHR33908:SF3">
    <property type="entry name" value="UNDECAPRENYL PHOSPHATE-ALPHA-4-AMINO-4-DEOXY-L-ARABINOSE ARABINOSYL TRANSFERASE"/>
    <property type="match status" value="1"/>
</dbReference>